<keyword evidence="4" id="KW-0539">Nucleus</keyword>
<keyword evidence="1" id="KW-0805">Transcription regulation</keyword>
<dbReference type="EMBL" id="AYRZ02000009">
    <property type="protein sequence ID" value="PHT72089.1"/>
    <property type="molecule type" value="Genomic_DNA"/>
</dbReference>
<dbReference type="Pfam" id="PF08646">
    <property type="entry name" value="Rep_fac-A_C"/>
    <property type="match status" value="1"/>
</dbReference>
<dbReference type="PANTHER" id="PTHR31744:SF210">
    <property type="entry name" value="NAC DOMAIN-CONTAINING PROTEIN 86-LIKE"/>
    <property type="match status" value="1"/>
</dbReference>
<evidence type="ECO:0000256" key="4">
    <source>
        <dbReference type="ARBA" id="ARBA00023242"/>
    </source>
</evidence>
<dbReference type="Gene3D" id="2.170.150.80">
    <property type="entry name" value="NAC domain"/>
    <property type="match status" value="1"/>
</dbReference>
<dbReference type="PANTHER" id="PTHR31744">
    <property type="entry name" value="PROTEIN CUP-SHAPED COTYLEDON 2-RELATED"/>
    <property type="match status" value="1"/>
</dbReference>
<comment type="caution">
    <text evidence="6">The sequence shown here is derived from an EMBL/GenBank/DDBJ whole genome shotgun (WGS) entry which is preliminary data.</text>
</comment>
<dbReference type="Pfam" id="PF02365">
    <property type="entry name" value="NAM"/>
    <property type="match status" value="1"/>
</dbReference>
<dbReference type="InterPro" id="IPR013955">
    <property type="entry name" value="Rep_factor-A_C"/>
</dbReference>
<sequence length="268" mass="31267">MNLRYRLQVRVMDRTGLIILLLWNREAVQLMGKTAKELKEDLIDDDECSYPSELDDIIEKKNMFKVMVKKSNIYKQDEVYKVLKFVDDEALFKEYCHPSLKYTDSLFEGAQNKRGDELVETPIKNILSGCGSSRIEISVESIEKQYTKRSKGVGKLPMQEYNDEYMSVVESNDNEWFFFCPKDRKYQNGQRLNRATERGYWKATGKDRNITTKKGAKISMEKILVYFIGRAPEGKRTHRVIHEYRATEKSLDGSHTGHVCTSFIHLMS</sequence>
<dbReference type="PROSITE" id="PS51005">
    <property type="entry name" value="NAC"/>
    <property type="match status" value="1"/>
</dbReference>
<reference evidence="6 7" key="1">
    <citation type="journal article" date="2014" name="Nat. Genet.">
        <title>Genome sequence of the hot pepper provides insights into the evolution of pungency in Capsicum species.</title>
        <authorList>
            <person name="Kim S."/>
            <person name="Park M."/>
            <person name="Yeom S.I."/>
            <person name="Kim Y.M."/>
            <person name="Lee J.M."/>
            <person name="Lee H.A."/>
            <person name="Seo E."/>
            <person name="Choi J."/>
            <person name="Cheong K."/>
            <person name="Kim K.T."/>
            <person name="Jung K."/>
            <person name="Lee G.W."/>
            <person name="Oh S.K."/>
            <person name="Bae C."/>
            <person name="Kim S.B."/>
            <person name="Lee H.Y."/>
            <person name="Kim S.Y."/>
            <person name="Kim M.S."/>
            <person name="Kang B.C."/>
            <person name="Jo Y.D."/>
            <person name="Yang H.B."/>
            <person name="Jeong H.J."/>
            <person name="Kang W.H."/>
            <person name="Kwon J.K."/>
            <person name="Shin C."/>
            <person name="Lim J.Y."/>
            <person name="Park J.H."/>
            <person name="Huh J.H."/>
            <person name="Kim J.S."/>
            <person name="Kim B.D."/>
            <person name="Cohen O."/>
            <person name="Paran I."/>
            <person name="Suh M.C."/>
            <person name="Lee S.B."/>
            <person name="Kim Y.K."/>
            <person name="Shin Y."/>
            <person name="Noh S.J."/>
            <person name="Park J."/>
            <person name="Seo Y.S."/>
            <person name="Kwon S.Y."/>
            <person name="Kim H.A."/>
            <person name="Park J.M."/>
            <person name="Kim H.J."/>
            <person name="Choi S.B."/>
            <person name="Bosland P.W."/>
            <person name="Reeves G."/>
            <person name="Jo S.H."/>
            <person name="Lee B.W."/>
            <person name="Cho H.T."/>
            <person name="Choi H.S."/>
            <person name="Lee M.S."/>
            <person name="Yu Y."/>
            <person name="Do Choi Y."/>
            <person name="Park B.S."/>
            <person name="van Deynze A."/>
            <person name="Ashrafi H."/>
            <person name="Hill T."/>
            <person name="Kim W.T."/>
            <person name="Pai H.S."/>
            <person name="Ahn H.K."/>
            <person name="Yeam I."/>
            <person name="Giovannoni J.J."/>
            <person name="Rose J.K."/>
            <person name="Sorensen I."/>
            <person name="Lee S.J."/>
            <person name="Kim R.W."/>
            <person name="Choi I.Y."/>
            <person name="Choi B.S."/>
            <person name="Lim J.S."/>
            <person name="Lee Y.H."/>
            <person name="Choi D."/>
        </authorList>
    </citation>
    <scope>NUCLEOTIDE SEQUENCE [LARGE SCALE GENOMIC DNA]</scope>
    <source>
        <strain evidence="7">cv. CM334</strain>
    </source>
</reference>
<evidence type="ECO:0000313" key="6">
    <source>
        <dbReference type="EMBL" id="PHT72089.1"/>
    </source>
</evidence>
<dbReference type="SUPFAM" id="SSF50249">
    <property type="entry name" value="Nucleic acid-binding proteins"/>
    <property type="match status" value="1"/>
</dbReference>
<keyword evidence="2" id="KW-0238">DNA-binding</keyword>
<dbReference type="GO" id="GO:0006355">
    <property type="term" value="P:regulation of DNA-templated transcription"/>
    <property type="evidence" value="ECO:0007669"/>
    <property type="project" value="InterPro"/>
</dbReference>
<dbReference type="Proteomes" id="UP000222542">
    <property type="component" value="Unassembled WGS sequence"/>
</dbReference>
<name>A0A2G2YQS4_CAPAN</name>
<organism evidence="6 7">
    <name type="scientific">Capsicum annuum</name>
    <name type="common">Capsicum pepper</name>
    <dbReference type="NCBI Taxonomy" id="4072"/>
    <lineage>
        <taxon>Eukaryota</taxon>
        <taxon>Viridiplantae</taxon>
        <taxon>Streptophyta</taxon>
        <taxon>Embryophyta</taxon>
        <taxon>Tracheophyta</taxon>
        <taxon>Spermatophyta</taxon>
        <taxon>Magnoliopsida</taxon>
        <taxon>eudicotyledons</taxon>
        <taxon>Gunneridae</taxon>
        <taxon>Pentapetalae</taxon>
        <taxon>asterids</taxon>
        <taxon>lamiids</taxon>
        <taxon>Solanales</taxon>
        <taxon>Solanaceae</taxon>
        <taxon>Solanoideae</taxon>
        <taxon>Capsiceae</taxon>
        <taxon>Capsicum</taxon>
    </lineage>
</organism>
<dbReference type="STRING" id="4072.A0A2G2YQS4"/>
<accession>A0A2G2YQS4</accession>
<dbReference type="InterPro" id="IPR003441">
    <property type="entry name" value="NAC-dom"/>
</dbReference>
<dbReference type="Gene3D" id="2.40.50.140">
    <property type="entry name" value="Nucleic acid-binding proteins"/>
    <property type="match status" value="1"/>
</dbReference>
<evidence type="ECO:0000313" key="7">
    <source>
        <dbReference type="Proteomes" id="UP000222542"/>
    </source>
</evidence>
<keyword evidence="3" id="KW-0804">Transcription</keyword>
<evidence type="ECO:0000256" key="1">
    <source>
        <dbReference type="ARBA" id="ARBA00023015"/>
    </source>
</evidence>
<proteinExistence type="predicted"/>
<evidence type="ECO:0000256" key="3">
    <source>
        <dbReference type="ARBA" id="ARBA00023163"/>
    </source>
</evidence>
<keyword evidence="7" id="KW-1185">Reference proteome</keyword>
<dbReference type="GO" id="GO:0003677">
    <property type="term" value="F:DNA binding"/>
    <property type="evidence" value="ECO:0007669"/>
    <property type="project" value="UniProtKB-KW"/>
</dbReference>
<protein>
    <recommendedName>
        <fullName evidence="5">NAC domain-containing protein</fullName>
    </recommendedName>
</protein>
<dbReference type="SUPFAM" id="SSF101941">
    <property type="entry name" value="NAC domain"/>
    <property type="match status" value="1"/>
</dbReference>
<evidence type="ECO:0000256" key="2">
    <source>
        <dbReference type="ARBA" id="ARBA00023125"/>
    </source>
</evidence>
<gene>
    <name evidence="6" type="ORF">T459_22874</name>
</gene>
<reference evidence="6 7" key="2">
    <citation type="journal article" date="2017" name="Genome Biol.">
        <title>New reference genome sequences of hot pepper reveal the massive evolution of plant disease-resistance genes by retroduplication.</title>
        <authorList>
            <person name="Kim S."/>
            <person name="Park J."/>
            <person name="Yeom S.I."/>
            <person name="Kim Y.M."/>
            <person name="Seo E."/>
            <person name="Kim K.T."/>
            <person name="Kim M.S."/>
            <person name="Lee J.M."/>
            <person name="Cheong K."/>
            <person name="Shin H.S."/>
            <person name="Kim S.B."/>
            <person name="Han K."/>
            <person name="Lee J."/>
            <person name="Park M."/>
            <person name="Lee H.A."/>
            <person name="Lee H.Y."/>
            <person name="Lee Y."/>
            <person name="Oh S."/>
            <person name="Lee J.H."/>
            <person name="Choi E."/>
            <person name="Choi E."/>
            <person name="Lee S.E."/>
            <person name="Jeon J."/>
            <person name="Kim H."/>
            <person name="Choi G."/>
            <person name="Song H."/>
            <person name="Lee J."/>
            <person name="Lee S.C."/>
            <person name="Kwon J.K."/>
            <person name="Lee H.Y."/>
            <person name="Koo N."/>
            <person name="Hong Y."/>
            <person name="Kim R.W."/>
            <person name="Kang W.H."/>
            <person name="Huh J.H."/>
            <person name="Kang B.C."/>
            <person name="Yang T.J."/>
            <person name="Lee Y.H."/>
            <person name="Bennetzen J.L."/>
            <person name="Choi D."/>
        </authorList>
    </citation>
    <scope>NUCLEOTIDE SEQUENCE [LARGE SCALE GENOMIC DNA]</scope>
    <source>
        <strain evidence="7">cv. CM334</strain>
    </source>
</reference>
<evidence type="ECO:0000259" key="5">
    <source>
        <dbReference type="PROSITE" id="PS51005"/>
    </source>
</evidence>
<dbReference type="AlphaFoldDB" id="A0A2G2YQS4"/>
<dbReference type="InterPro" id="IPR012340">
    <property type="entry name" value="NA-bd_OB-fold"/>
</dbReference>
<dbReference type="InterPro" id="IPR036093">
    <property type="entry name" value="NAC_dom_sf"/>
</dbReference>
<feature type="domain" description="NAC" evidence="5">
    <location>
        <begin position="109"/>
        <end position="265"/>
    </location>
</feature>
<dbReference type="Gramene" id="PHT72089">
    <property type="protein sequence ID" value="PHT72089"/>
    <property type="gene ID" value="T459_22874"/>
</dbReference>